<feature type="domain" description="Metallo-beta-lactamase" evidence="1">
    <location>
        <begin position="123"/>
        <end position="341"/>
    </location>
</feature>
<dbReference type="OrthoDB" id="341300at2759"/>
<dbReference type="HOGENOM" id="CLU_044538_1_2_1"/>
<reference evidence="3" key="1">
    <citation type="journal article" date="2011" name="Proc. Natl. Acad. Sci. U.S.A.">
        <title>Obligate biotrophy features unraveled by the genomic analysis of rust fungi.</title>
        <authorList>
            <person name="Duplessis S."/>
            <person name="Cuomo C.A."/>
            <person name="Lin Y.-C."/>
            <person name="Aerts A."/>
            <person name="Tisserant E."/>
            <person name="Veneault-Fourrey C."/>
            <person name="Joly D.L."/>
            <person name="Hacquard S."/>
            <person name="Amselem J."/>
            <person name="Cantarel B.L."/>
            <person name="Chiu R."/>
            <person name="Coutinho P.M."/>
            <person name="Feau N."/>
            <person name="Field M."/>
            <person name="Frey P."/>
            <person name="Gelhaye E."/>
            <person name="Goldberg J."/>
            <person name="Grabherr M.G."/>
            <person name="Kodira C.D."/>
            <person name="Kohler A."/>
            <person name="Kuees U."/>
            <person name="Lindquist E.A."/>
            <person name="Lucas S.M."/>
            <person name="Mago R."/>
            <person name="Mauceli E."/>
            <person name="Morin E."/>
            <person name="Murat C."/>
            <person name="Pangilinan J.L."/>
            <person name="Park R."/>
            <person name="Pearson M."/>
            <person name="Quesneville H."/>
            <person name="Rouhier N."/>
            <person name="Sakthikumar S."/>
            <person name="Salamov A.A."/>
            <person name="Schmutz J."/>
            <person name="Selles B."/>
            <person name="Shapiro H."/>
            <person name="Tanguay P."/>
            <person name="Tuskan G.A."/>
            <person name="Henrissat B."/>
            <person name="Van de Peer Y."/>
            <person name="Rouze P."/>
            <person name="Ellis J.G."/>
            <person name="Dodds P.N."/>
            <person name="Schein J.E."/>
            <person name="Zhong S."/>
            <person name="Hamelin R.C."/>
            <person name="Grigoriev I.V."/>
            <person name="Szabo L.J."/>
            <person name="Martin F."/>
        </authorList>
    </citation>
    <scope>NUCLEOTIDE SEQUENCE [LARGE SCALE GENOMIC DNA]</scope>
    <source>
        <strain evidence="3">98AG31 / pathotype 3-4-7</strain>
    </source>
</reference>
<evidence type="ECO:0000313" key="2">
    <source>
        <dbReference type="EMBL" id="EGG06849.1"/>
    </source>
</evidence>
<dbReference type="Proteomes" id="UP000001072">
    <property type="component" value="Unassembled WGS sequence"/>
</dbReference>
<dbReference type="PANTHER" id="PTHR42663">
    <property type="entry name" value="HYDROLASE C777.06C-RELATED-RELATED"/>
    <property type="match status" value="1"/>
</dbReference>
<dbReference type="Pfam" id="PF12706">
    <property type="entry name" value="Lactamase_B_2"/>
    <property type="match status" value="1"/>
</dbReference>
<dbReference type="InterPro" id="IPR036866">
    <property type="entry name" value="RibonucZ/Hydroxyglut_hydro"/>
</dbReference>
<sequence length="429" mass="47544">MISSLFSFEKCRYECRKRILCLSVMVLCIHSIRASFVPIVEKENGQVIAKSPDLEMIFLGTGPSSQIPDVGCVLGPDGPCAGCKLAMVKSSNSPVLDKRGNTSAILRFIPPTLDGKQKSTPKTILIDVGKSFRNAALEFFPPNKLSKIDAVLLTHPHADAIFGLDDLRPWTANAHRNKAIQKTVPIYCDQHTFLEINRMFPYMTHPSSATGGGHVPAFEWHIFEKDKPLDLFGLHVTPLTAHHGTMGHGKDLRPHECAGFLFNRSILYMSDVSSIPESTWATLASLGVHNSMTSTAHLQSHLSLPILVIDTLRLTTRASHLGIGDALKVAHRLGAKRTYLVGLEHGITHESWERACKAFGEEIPNIDKKQIDTQMRLVDIGKDPELFHRTALYMGKPKRPMWVRPAFDGLRISTASDEKTVQNHLRSGL</sequence>
<dbReference type="Gene3D" id="3.60.15.10">
    <property type="entry name" value="Ribonuclease Z/Hydroxyacylglutathione hydrolase-like"/>
    <property type="match status" value="1"/>
</dbReference>
<proteinExistence type="predicted"/>
<organism evidence="3">
    <name type="scientific">Melampsora larici-populina (strain 98AG31 / pathotype 3-4-7)</name>
    <name type="common">Poplar leaf rust fungus</name>
    <dbReference type="NCBI Taxonomy" id="747676"/>
    <lineage>
        <taxon>Eukaryota</taxon>
        <taxon>Fungi</taxon>
        <taxon>Dikarya</taxon>
        <taxon>Basidiomycota</taxon>
        <taxon>Pucciniomycotina</taxon>
        <taxon>Pucciniomycetes</taxon>
        <taxon>Pucciniales</taxon>
        <taxon>Melampsoraceae</taxon>
        <taxon>Melampsora</taxon>
    </lineage>
</organism>
<dbReference type="GeneID" id="18926587"/>
<dbReference type="SUPFAM" id="SSF56281">
    <property type="entry name" value="Metallo-hydrolase/oxidoreductase"/>
    <property type="match status" value="1"/>
</dbReference>
<dbReference type="VEuPathDB" id="FungiDB:MELLADRAFT_124040"/>
<name>F4RL61_MELLP</name>
<dbReference type="InParanoid" id="F4RL61"/>
<evidence type="ECO:0000259" key="1">
    <source>
        <dbReference type="Pfam" id="PF12706"/>
    </source>
</evidence>
<protein>
    <recommendedName>
        <fullName evidence="1">Metallo-beta-lactamase domain-containing protein</fullName>
    </recommendedName>
</protein>
<accession>F4RL61</accession>
<dbReference type="RefSeq" id="XP_007409809.1">
    <property type="nucleotide sequence ID" value="XM_007409747.1"/>
</dbReference>
<dbReference type="CDD" id="cd16279">
    <property type="entry name" value="metallo-hydrolase-like_MBL-fold"/>
    <property type="match status" value="1"/>
</dbReference>
<dbReference type="STRING" id="747676.F4RL61"/>
<keyword evidence="3" id="KW-1185">Reference proteome</keyword>
<dbReference type="FunCoup" id="F4RL61">
    <property type="interactions" value="3"/>
</dbReference>
<evidence type="ECO:0000313" key="3">
    <source>
        <dbReference type="Proteomes" id="UP000001072"/>
    </source>
</evidence>
<dbReference type="KEGG" id="mlr:MELLADRAFT_124040"/>
<dbReference type="eggNOG" id="ENOG502QWBK">
    <property type="taxonomic scope" value="Eukaryota"/>
</dbReference>
<dbReference type="PANTHER" id="PTHR42663:SF6">
    <property type="entry name" value="HYDROLASE C777.06C-RELATED"/>
    <property type="match status" value="1"/>
</dbReference>
<dbReference type="EMBL" id="GL883106">
    <property type="protein sequence ID" value="EGG06849.1"/>
    <property type="molecule type" value="Genomic_DNA"/>
</dbReference>
<dbReference type="InterPro" id="IPR001279">
    <property type="entry name" value="Metallo-B-lactamas"/>
</dbReference>
<gene>
    <name evidence="2" type="ORF">MELLADRAFT_124040</name>
</gene>
<dbReference type="AlphaFoldDB" id="F4RL61"/>